<name>A0ABT2TIT1_9FIRM</name>
<dbReference type="PANTHER" id="PTHR23517:SF3">
    <property type="entry name" value="INTEGRAL MEMBRANE TRANSPORT PROTEIN"/>
    <property type="match status" value="1"/>
</dbReference>
<feature type="domain" description="Major facilitator superfamily (MFS) profile" evidence="8">
    <location>
        <begin position="1"/>
        <end position="393"/>
    </location>
</feature>
<feature type="transmembrane region" description="Helical" evidence="7">
    <location>
        <begin position="296"/>
        <end position="317"/>
    </location>
</feature>
<feature type="transmembrane region" description="Helical" evidence="7">
    <location>
        <begin position="272"/>
        <end position="290"/>
    </location>
</feature>
<proteinExistence type="predicted"/>
<evidence type="ECO:0000256" key="1">
    <source>
        <dbReference type="ARBA" id="ARBA00004651"/>
    </source>
</evidence>
<dbReference type="InterPro" id="IPR050171">
    <property type="entry name" value="MFS_Transporters"/>
</dbReference>
<feature type="transmembrane region" description="Helical" evidence="7">
    <location>
        <begin position="160"/>
        <end position="185"/>
    </location>
</feature>
<comment type="caution">
    <text evidence="9">The sequence shown here is derived from an EMBL/GenBank/DDBJ whole genome shotgun (WGS) entry which is preliminary data.</text>
</comment>
<dbReference type="SUPFAM" id="SSF103473">
    <property type="entry name" value="MFS general substrate transporter"/>
    <property type="match status" value="1"/>
</dbReference>
<dbReference type="PANTHER" id="PTHR23517">
    <property type="entry name" value="RESISTANCE PROTEIN MDTM, PUTATIVE-RELATED-RELATED"/>
    <property type="match status" value="1"/>
</dbReference>
<feature type="transmembrane region" description="Helical" evidence="7">
    <location>
        <begin position="368"/>
        <end position="387"/>
    </location>
</feature>
<evidence type="ECO:0000259" key="8">
    <source>
        <dbReference type="PROSITE" id="PS50850"/>
    </source>
</evidence>
<feature type="transmembrane region" description="Helical" evidence="7">
    <location>
        <begin position="12"/>
        <end position="34"/>
    </location>
</feature>
<keyword evidence="3" id="KW-1003">Cell membrane</keyword>
<evidence type="ECO:0000256" key="3">
    <source>
        <dbReference type="ARBA" id="ARBA00022475"/>
    </source>
</evidence>
<dbReference type="InterPro" id="IPR020846">
    <property type="entry name" value="MFS_dom"/>
</dbReference>
<keyword evidence="2" id="KW-0813">Transport</keyword>
<feature type="transmembrane region" description="Helical" evidence="7">
    <location>
        <begin position="76"/>
        <end position="94"/>
    </location>
</feature>
<keyword evidence="5 7" id="KW-1133">Transmembrane helix</keyword>
<evidence type="ECO:0000256" key="2">
    <source>
        <dbReference type="ARBA" id="ARBA00022448"/>
    </source>
</evidence>
<organism evidence="9 10">
    <name type="scientific">Brotonthovivens ammoniilytica</name>
    <dbReference type="NCBI Taxonomy" id="2981725"/>
    <lineage>
        <taxon>Bacteria</taxon>
        <taxon>Bacillati</taxon>
        <taxon>Bacillota</taxon>
        <taxon>Clostridia</taxon>
        <taxon>Lachnospirales</taxon>
        <taxon>Lachnospiraceae</taxon>
        <taxon>Brotonthovivens</taxon>
    </lineage>
</organism>
<accession>A0ABT2TIT1</accession>
<dbReference type="Pfam" id="PF07690">
    <property type="entry name" value="MFS_1"/>
    <property type="match status" value="1"/>
</dbReference>
<evidence type="ECO:0000256" key="7">
    <source>
        <dbReference type="SAM" id="Phobius"/>
    </source>
</evidence>
<sequence length="395" mass="41826">MEKTSKGRVKVGIYLCAILMMGVIAVSSNIANIIGAFPEANQTTVITYLISIPCLIVIPMTIITGKLMGSIPKKTLMLIGVLLWLAGGVVPFFMDSLNMILVMRIVFGIGLGMVQSLCAALVVENFENPNERGKIMGNMTAFQMLGAIIFSLVAGNLGTISWNVAFLVHLMAIISLIATIVCIPYKKPEKVTETGEKVKFKPTGMMWVWCIAFFVYMIAGQTYSNSASSIITELKLGGSAAAGYSLALFALGGLIMGFIFGKILSACKRMTLTVGCFLLAASYLIMTFAPNLALSYVGAFVCGLAFSICMPCILTGAGSSVDQASSEMATSIATCLQNAGMAVCPYIVTPAGAALAVSAGGKLIPNQWSMIFAVIVVVILAIVFMIINMRNKKAA</sequence>
<dbReference type="Proteomes" id="UP001652442">
    <property type="component" value="Unassembled WGS sequence"/>
</dbReference>
<dbReference type="InterPro" id="IPR036259">
    <property type="entry name" value="MFS_trans_sf"/>
</dbReference>
<feature type="transmembrane region" description="Helical" evidence="7">
    <location>
        <begin position="135"/>
        <end position="154"/>
    </location>
</feature>
<comment type="subcellular location">
    <subcellularLocation>
        <location evidence="1">Cell membrane</location>
        <topology evidence="1">Multi-pass membrane protein</topology>
    </subcellularLocation>
</comment>
<feature type="transmembrane region" description="Helical" evidence="7">
    <location>
        <begin position="206"/>
        <end position="224"/>
    </location>
</feature>
<protein>
    <submittedName>
        <fullName evidence="9">MFS transporter</fullName>
    </submittedName>
</protein>
<dbReference type="RefSeq" id="WP_158424798.1">
    <property type="nucleotide sequence ID" value="NZ_JAOQJQ010000002.1"/>
</dbReference>
<dbReference type="InterPro" id="IPR011701">
    <property type="entry name" value="MFS"/>
</dbReference>
<keyword evidence="10" id="KW-1185">Reference proteome</keyword>
<evidence type="ECO:0000256" key="4">
    <source>
        <dbReference type="ARBA" id="ARBA00022692"/>
    </source>
</evidence>
<feature type="transmembrane region" description="Helical" evidence="7">
    <location>
        <begin position="46"/>
        <end position="64"/>
    </location>
</feature>
<feature type="transmembrane region" description="Helical" evidence="7">
    <location>
        <begin position="100"/>
        <end position="123"/>
    </location>
</feature>
<keyword evidence="4 7" id="KW-0812">Transmembrane</keyword>
<keyword evidence="6 7" id="KW-0472">Membrane</keyword>
<reference evidence="9 10" key="1">
    <citation type="journal article" date="2021" name="ISME Commun">
        <title>Automated analysis of genomic sequences facilitates high-throughput and comprehensive description of bacteria.</title>
        <authorList>
            <person name="Hitch T.C.A."/>
        </authorList>
    </citation>
    <scope>NUCLEOTIDE SEQUENCE [LARGE SCALE GENOMIC DNA]</scope>
    <source>
        <strain evidence="9 10">Sanger_109</strain>
    </source>
</reference>
<feature type="transmembrane region" description="Helical" evidence="7">
    <location>
        <begin position="236"/>
        <end position="260"/>
    </location>
</feature>
<evidence type="ECO:0000313" key="10">
    <source>
        <dbReference type="Proteomes" id="UP001652442"/>
    </source>
</evidence>
<dbReference type="Gene3D" id="1.20.1250.20">
    <property type="entry name" value="MFS general substrate transporter like domains"/>
    <property type="match status" value="1"/>
</dbReference>
<gene>
    <name evidence="9" type="ORF">OCV88_06880</name>
</gene>
<evidence type="ECO:0000313" key="9">
    <source>
        <dbReference type="EMBL" id="MCU6762066.1"/>
    </source>
</evidence>
<dbReference type="PROSITE" id="PS50850">
    <property type="entry name" value="MFS"/>
    <property type="match status" value="1"/>
</dbReference>
<evidence type="ECO:0000256" key="5">
    <source>
        <dbReference type="ARBA" id="ARBA00022989"/>
    </source>
</evidence>
<evidence type="ECO:0000256" key="6">
    <source>
        <dbReference type="ARBA" id="ARBA00023136"/>
    </source>
</evidence>
<dbReference type="EMBL" id="JAOQJQ010000002">
    <property type="protein sequence ID" value="MCU6762066.1"/>
    <property type="molecule type" value="Genomic_DNA"/>
</dbReference>